<proteinExistence type="predicted"/>
<name>A0A975YGY1_9RHOB</name>
<gene>
    <name evidence="2" type="ORF">KUL25_04625</name>
</gene>
<keyword evidence="3" id="KW-1185">Reference proteome</keyword>
<keyword evidence="1" id="KW-0732">Signal</keyword>
<accession>A0A975YGY1</accession>
<evidence type="ECO:0000313" key="2">
    <source>
        <dbReference type="EMBL" id="QXL88806.1"/>
    </source>
</evidence>
<dbReference type="AlphaFoldDB" id="A0A975YGY1"/>
<dbReference type="Proteomes" id="UP000693972">
    <property type="component" value="Unassembled WGS sequence"/>
</dbReference>
<feature type="chain" id="PRO_5037377319" evidence="1">
    <location>
        <begin position="21"/>
        <end position="132"/>
    </location>
</feature>
<sequence length="132" mass="14217">MIRAAGMVLVSALATPQARADLPSPLFCITTEVCLSADACRPHRHAPPFVLRQTEGEWTMVYAPRGNDVWLIVAETVESALATAPEGARVTAITAGTTSDGRFILHEHLLQEDGVSTRFARHWCETSDGASS</sequence>
<protein>
    <submittedName>
        <fullName evidence="2">Uncharacterized protein</fullName>
    </submittedName>
</protein>
<dbReference type="EMBL" id="JAIMBW010000001">
    <property type="protein sequence ID" value="MBY4892044.1"/>
    <property type="molecule type" value="Genomic_DNA"/>
</dbReference>
<evidence type="ECO:0000313" key="3">
    <source>
        <dbReference type="Proteomes" id="UP000693972"/>
    </source>
</evidence>
<reference evidence="2 3" key="1">
    <citation type="submission" date="2021-07" db="EMBL/GenBank/DDBJ databases">
        <title>Karlodiniumbacter phycospheric gen. nov., sp. nov., a phycosphere bacterium isolated from karlodinium veneficum.</title>
        <authorList>
            <person name="Peng Y."/>
            <person name="Jiang L."/>
            <person name="Lee J."/>
        </authorList>
    </citation>
    <scope>NUCLEOTIDE SEQUENCE</scope>
    <source>
        <strain evidence="2 3">N5</strain>
    </source>
</reference>
<dbReference type="EMBL" id="CP078073">
    <property type="protein sequence ID" value="QXL88806.1"/>
    <property type="molecule type" value="Genomic_DNA"/>
</dbReference>
<feature type="signal peptide" evidence="1">
    <location>
        <begin position="1"/>
        <end position="20"/>
    </location>
</feature>
<evidence type="ECO:0000256" key="1">
    <source>
        <dbReference type="SAM" id="SignalP"/>
    </source>
</evidence>
<organism evidence="2">
    <name type="scientific">Gymnodinialimonas phycosphaerae</name>
    <dbReference type="NCBI Taxonomy" id="2841589"/>
    <lineage>
        <taxon>Bacteria</taxon>
        <taxon>Pseudomonadati</taxon>
        <taxon>Pseudomonadota</taxon>
        <taxon>Alphaproteobacteria</taxon>
        <taxon>Rhodobacterales</taxon>
        <taxon>Paracoccaceae</taxon>
        <taxon>Gymnodinialimonas</taxon>
    </lineage>
</organism>
<dbReference type="RefSeq" id="WP_257891869.1">
    <property type="nucleotide sequence ID" value="NZ_JAIMBW010000001.1"/>
</dbReference>